<keyword evidence="2" id="KW-0677">Repeat</keyword>
<accession>W9L157</accession>
<gene>
    <name evidence="6" type="ORF">FOZG_00964</name>
</gene>
<dbReference type="AlphaFoldDB" id="W9L157"/>
<dbReference type="Proteomes" id="UP000030766">
    <property type="component" value="Unassembled WGS sequence"/>
</dbReference>
<dbReference type="PANTHER" id="PTHR47447:SF17">
    <property type="entry name" value="OS12G0638900 PROTEIN"/>
    <property type="match status" value="1"/>
</dbReference>
<reference evidence="6" key="1">
    <citation type="submission" date="2011-06" db="EMBL/GenBank/DDBJ databases">
        <title>The Genome Sequence of Fusarium oxysporum Fo47.</title>
        <authorList>
            <consortium name="The Broad Institute Genome Sequencing Platform"/>
            <person name="Ma L.-J."/>
            <person name="Gale L.R."/>
            <person name="Schwartz D.C."/>
            <person name="Zhou S."/>
            <person name="Corby-Kistler H."/>
            <person name="Young S.K."/>
            <person name="Zeng Q."/>
            <person name="Gargeya S."/>
            <person name="Fitzgerald M."/>
            <person name="Haas B."/>
            <person name="Abouelleil A."/>
            <person name="Alvarado L."/>
            <person name="Arachchi H.M."/>
            <person name="Berlin A."/>
            <person name="Brown A."/>
            <person name="Chapman S.B."/>
            <person name="Chen Z."/>
            <person name="Dunbar C."/>
            <person name="Freedman E."/>
            <person name="Gearin G."/>
            <person name="Gellesch M."/>
            <person name="Goldberg J."/>
            <person name="Griggs A."/>
            <person name="Gujja S."/>
            <person name="Heiman D."/>
            <person name="Howarth C."/>
            <person name="Larson L."/>
            <person name="Lui A."/>
            <person name="MacDonald P.J.P."/>
            <person name="Mehta T."/>
            <person name="Montmayeur A."/>
            <person name="Murphy C."/>
            <person name="Neiman D."/>
            <person name="Pearson M."/>
            <person name="Priest M."/>
            <person name="Roberts A."/>
            <person name="Saif S."/>
            <person name="Shea T."/>
            <person name="Shenoy N."/>
            <person name="Sisk P."/>
            <person name="Stolte C."/>
            <person name="Sykes S."/>
            <person name="Wortman J."/>
            <person name="Nusbaum C."/>
            <person name="Birren B."/>
        </authorList>
    </citation>
    <scope>NUCLEOTIDE SEQUENCE [LARGE SCALE GENOMIC DNA]</scope>
    <source>
        <strain evidence="6">Fo47</strain>
    </source>
</reference>
<dbReference type="PANTHER" id="PTHR47447">
    <property type="entry name" value="OS03G0856100 PROTEIN"/>
    <property type="match status" value="1"/>
</dbReference>
<dbReference type="VEuPathDB" id="FungiDB:FOZG_00964"/>
<evidence type="ECO:0000256" key="2">
    <source>
        <dbReference type="ARBA" id="ARBA00022737"/>
    </source>
</evidence>
<name>W9L157_FUSOX</name>
<evidence type="ECO:0008006" key="7">
    <source>
        <dbReference type="Google" id="ProtNLM"/>
    </source>
</evidence>
<feature type="repeat" description="PPR" evidence="5">
    <location>
        <begin position="684"/>
        <end position="719"/>
    </location>
</feature>
<proteinExistence type="inferred from homology"/>
<reference evidence="6" key="2">
    <citation type="submission" date="2012-06" db="EMBL/GenBank/DDBJ databases">
        <title>Annotation of the Genome Sequence of Fusarium oxysporum Fo47.</title>
        <authorList>
            <consortium name="The Broad Institute Genomics Platform"/>
            <person name="Ma L.-J."/>
            <person name="Corby-Kistler H."/>
            <person name="Broz K."/>
            <person name="Gale L.R."/>
            <person name="Jonkers W."/>
            <person name="O'Donnell K."/>
            <person name="Ploetz R."/>
            <person name="Steinberg C."/>
            <person name="Schwartz D.C."/>
            <person name="VanEtten H."/>
            <person name="Zhou S."/>
            <person name="Young S.K."/>
            <person name="Zeng Q."/>
            <person name="Gargeya S."/>
            <person name="Fitzgerald M."/>
            <person name="Abouelleil A."/>
            <person name="Alvarado L."/>
            <person name="Chapman S.B."/>
            <person name="Gainer-Dewar J."/>
            <person name="Goldberg J."/>
            <person name="Griggs A."/>
            <person name="Gujja S."/>
            <person name="Hansen M."/>
            <person name="Howarth C."/>
            <person name="Imamovic A."/>
            <person name="Ireland A."/>
            <person name="Larimer J."/>
            <person name="McCowan C."/>
            <person name="Murphy C."/>
            <person name="Pearson M."/>
            <person name="Poon T.W."/>
            <person name="Priest M."/>
            <person name="Roberts A."/>
            <person name="Saif S."/>
            <person name="Shea T."/>
            <person name="Sykes S."/>
            <person name="Wortman J."/>
            <person name="Nusbaum C."/>
            <person name="Birren B."/>
        </authorList>
    </citation>
    <scope>NUCLEOTIDE SEQUENCE</scope>
    <source>
        <strain evidence="6">Fo47</strain>
    </source>
</reference>
<protein>
    <recommendedName>
        <fullName evidence="7">Pentatricopeptide repeat domain-containing protein</fullName>
    </recommendedName>
</protein>
<comment type="subunit">
    <text evidence="4">Binds to mitochondrial small subunit 15S rRNA.</text>
</comment>
<evidence type="ECO:0000256" key="3">
    <source>
        <dbReference type="ARBA" id="ARBA00044493"/>
    </source>
</evidence>
<dbReference type="InterPro" id="IPR011990">
    <property type="entry name" value="TPR-like_helical_dom_sf"/>
</dbReference>
<dbReference type="HOGENOM" id="CLU_014148_1_0_1"/>
<evidence type="ECO:0000256" key="1">
    <source>
        <dbReference type="ARBA" id="ARBA00006192"/>
    </source>
</evidence>
<comment type="function">
    <text evidence="3">Regulates mitochondrial small subunit maturation by controlling 15S rRNA 5'-end processing. Localizes to the 5' precursor of the 15S rRNA in a position that is subsequently occupied by mS47 in the mature yeast mtSSU. Uses structure and sequence-specific RNA recognition, binding to a single-stranded region of the precursor and specifically recognizing bases -6 to -1. The exchange of Ccm1 for mS47 is coupled to the irreversible removal of precursor rRNA that is accompanied by conformational changes of the mitoribosomal proteins uS5m and mS26. These conformational changes signal completion of 5'-end rRNA processing through protection of the mature 5'-end of the 15S rRNA and stabilization of mS47. The removal of the 5' precursor together with the dissociation of Ccm1 may be catalyzed by the 5'-3' exoribonuclease Pet127. Involved in the specific removal of group I introns in mitochondrial encoded transcripts.</text>
</comment>
<sequence length="903" mass="103289">MSCESEEFWRGIRHFAAVLRVSLESQYFQPADEYQTKINFCHWKSCLCSLIRKAVTLTSPQPLVQRQSRQSFTFTLGPYVLRMAGRPLLRELRSSNDTICRSCRLVIRQRPTQPRIAASYSTKATTKRSIDDAVTQKPSRFELQQYIDRIKSLRNPKKDGNETFSVRFFEQDNNKRTELSGEEAFGASLNEVDTSGLKEALLEIKDDIGGKDEKEAFQDVVDQLGPEWQNMKTADDLERIIAKLDAYTAAIDEEIDKTGADLPKELLERLDSELPGLPGFGNLGSRITLPQIPEKPWTINQRKKIARLNTALSKTARDYRRDVKLTTKTVQGVFKAYHSARLSLAHGWSHVPLEVWDLLWKILSADESVNIHRLSHIALLARDMSEANVTLNPAQQLLTIEAVFVDGWESKAIENWKRCLSTLGNENAETFQEFWELGVRMYCRTGDLEEAQRAINKLVQKQSDPRILMPLIRTWSELGTEEAQGKAWAAYRQLRELLGEDMKLADYDQVISYFLTTHQTENALYAFVDMMSDGKIDLKKQKYMPSVVANKFFFGKWLKRLIGAGDLNGAHSVVEFMGQKGIEPAPIQLNGLIAAWQRAGGMEDLEKADQMAWGMIETRIQFVKSRGNDMSLQNEPLKKDDALPLPRATLETFSLLAENYRVRDLHDRLLMLWEAFREADMKADSFIINQLLESYIQAGQSKEAINLYLRLVSEKGVEPDPYTFSALWKTLAVNRLHVSAGFVPDQAEPTRAMFAETVKFRHVFQPDGMDGQLARKILHTFRRIKDNTGFVVALSTLRDAFGFMPPETLVLELMLETTKLTWDSPTHRRRLMTAKRDLDRGLLSWAEGDASRLEGQHRGEALFEYLQKRYWPTEGDDALKRKMFKEAAEQMGVYDVLRKGAKE</sequence>
<dbReference type="Gene3D" id="1.25.40.10">
    <property type="entry name" value="Tetratricopeptide repeat domain"/>
    <property type="match status" value="2"/>
</dbReference>
<dbReference type="InterPro" id="IPR002885">
    <property type="entry name" value="PPR_rpt"/>
</dbReference>
<dbReference type="EMBL" id="JH717896">
    <property type="protein sequence ID" value="EWZ50456.1"/>
    <property type="molecule type" value="Genomic_DNA"/>
</dbReference>
<organism evidence="6">
    <name type="scientific">Fusarium oxysporum Fo47</name>
    <dbReference type="NCBI Taxonomy" id="660027"/>
    <lineage>
        <taxon>Eukaryota</taxon>
        <taxon>Fungi</taxon>
        <taxon>Dikarya</taxon>
        <taxon>Ascomycota</taxon>
        <taxon>Pezizomycotina</taxon>
        <taxon>Sordariomycetes</taxon>
        <taxon>Hypocreomycetidae</taxon>
        <taxon>Hypocreales</taxon>
        <taxon>Nectriaceae</taxon>
        <taxon>Fusarium</taxon>
        <taxon>Fusarium oxysporum species complex</taxon>
    </lineage>
</organism>
<evidence type="ECO:0000256" key="4">
    <source>
        <dbReference type="ARBA" id="ARBA00044511"/>
    </source>
</evidence>
<evidence type="ECO:0000313" key="6">
    <source>
        <dbReference type="EMBL" id="EWZ50456.1"/>
    </source>
</evidence>
<evidence type="ECO:0000256" key="5">
    <source>
        <dbReference type="PROSITE-ProRule" id="PRU00708"/>
    </source>
</evidence>
<dbReference type="PROSITE" id="PS51375">
    <property type="entry name" value="PPR"/>
    <property type="match status" value="1"/>
</dbReference>
<comment type="similarity">
    <text evidence="1">Belongs to the CCM1 family.</text>
</comment>